<keyword evidence="2" id="KW-1185">Reference proteome</keyword>
<organism evidence="1 2">
    <name type="scientific">Malonomonas rubra DSM 5091</name>
    <dbReference type="NCBI Taxonomy" id="1122189"/>
    <lineage>
        <taxon>Bacteria</taxon>
        <taxon>Pseudomonadati</taxon>
        <taxon>Thermodesulfobacteriota</taxon>
        <taxon>Desulfuromonadia</taxon>
        <taxon>Desulfuromonadales</taxon>
        <taxon>Geopsychrobacteraceae</taxon>
        <taxon>Malonomonas</taxon>
    </lineage>
</organism>
<gene>
    <name evidence="1" type="ORF">SAMN02745165_03601</name>
</gene>
<dbReference type="Proteomes" id="UP000184171">
    <property type="component" value="Unassembled WGS sequence"/>
</dbReference>
<sequence length="72" mass="8483">MSDKTCEAFIDDKHIPTEENMIDGVPKNSLSSLLRVCMDERSERCVYHKRLALDTEYYLAQVDLCFYAYRKI</sequence>
<dbReference type="EMBL" id="FQZT01000027">
    <property type="protein sequence ID" value="SHJ94516.1"/>
    <property type="molecule type" value="Genomic_DNA"/>
</dbReference>
<protein>
    <submittedName>
        <fullName evidence="1">Uncharacterized protein</fullName>
    </submittedName>
</protein>
<dbReference type="RefSeq" id="WP_139249430.1">
    <property type="nucleotide sequence ID" value="NZ_FQZT01000027.1"/>
</dbReference>
<accession>A0A1M6NFY7</accession>
<dbReference type="AlphaFoldDB" id="A0A1M6NFY7"/>
<name>A0A1M6NFY7_MALRU</name>
<proteinExistence type="predicted"/>
<evidence type="ECO:0000313" key="1">
    <source>
        <dbReference type="EMBL" id="SHJ94516.1"/>
    </source>
</evidence>
<reference evidence="1 2" key="1">
    <citation type="submission" date="2016-11" db="EMBL/GenBank/DDBJ databases">
        <authorList>
            <person name="Jaros S."/>
            <person name="Januszkiewicz K."/>
            <person name="Wedrychowicz H."/>
        </authorList>
    </citation>
    <scope>NUCLEOTIDE SEQUENCE [LARGE SCALE GENOMIC DNA]</scope>
    <source>
        <strain evidence="1 2">DSM 5091</strain>
    </source>
</reference>
<evidence type="ECO:0000313" key="2">
    <source>
        <dbReference type="Proteomes" id="UP000184171"/>
    </source>
</evidence>